<dbReference type="InterPro" id="IPR025330">
    <property type="entry name" value="DUF4236"/>
</dbReference>
<protein>
    <submittedName>
        <fullName evidence="4">DUF4236 domain-containing protein</fullName>
    </submittedName>
</protein>
<reference evidence="4 5" key="1">
    <citation type="submission" date="2019-03" db="EMBL/GenBank/DDBJ databases">
        <title>Tal1 in Xanthomonas translucens pv. cerealis Contributes to Virulence in Bacterial Leaf Streak of Wheat.</title>
        <authorList>
            <person name="Shah S.M.A."/>
            <person name="Haq F."/>
            <person name="Ma W."/>
            <person name="Xu X."/>
            <person name="Wang S."/>
            <person name="Xu Z."/>
            <person name="Zou L."/>
            <person name="Zhu B."/>
            <person name="Chen G."/>
        </authorList>
    </citation>
    <scope>NUCLEOTIDE SEQUENCE [LARGE SCALE GENOMIC DNA]</scope>
    <source>
        <strain evidence="4 5">01</strain>
    </source>
</reference>
<keyword evidence="2" id="KW-0812">Transmembrane</keyword>
<keyword evidence="5" id="KW-1185">Reference proteome</keyword>
<evidence type="ECO:0000256" key="2">
    <source>
        <dbReference type="SAM" id="Phobius"/>
    </source>
</evidence>
<feature type="domain" description="DUF4236" evidence="3">
    <location>
        <begin position="4"/>
        <end position="53"/>
    </location>
</feature>
<dbReference type="Proteomes" id="UP000319349">
    <property type="component" value="Chromosome"/>
</dbReference>
<name>A0A514EE59_9XANT</name>
<accession>A0A514EE59</accession>
<proteinExistence type="predicted"/>
<feature type="compositionally biased region" description="Low complexity" evidence="1">
    <location>
        <begin position="58"/>
        <end position="76"/>
    </location>
</feature>
<dbReference type="Pfam" id="PF14020">
    <property type="entry name" value="DUF4236"/>
    <property type="match status" value="1"/>
</dbReference>
<gene>
    <name evidence="4" type="ORF">E4A48_11625</name>
</gene>
<organism evidence="4 5">
    <name type="scientific">Xanthomonas cerealis pv. cerealis</name>
    <dbReference type="NCBI Taxonomy" id="152263"/>
    <lineage>
        <taxon>Bacteria</taxon>
        <taxon>Pseudomonadati</taxon>
        <taxon>Pseudomonadota</taxon>
        <taxon>Gammaproteobacteria</taxon>
        <taxon>Lysobacterales</taxon>
        <taxon>Lysobacteraceae</taxon>
        <taxon>Xanthomonas</taxon>
        <taxon>Xanthomonas translucens group</taxon>
        <taxon>Xanthomonas cerealis</taxon>
    </lineage>
</organism>
<keyword evidence="2" id="KW-0472">Membrane</keyword>
<feature type="transmembrane region" description="Helical" evidence="2">
    <location>
        <begin position="152"/>
        <end position="169"/>
    </location>
</feature>
<evidence type="ECO:0000259" key="3">
    <source>
        <dbReference type="Pfam" id="PF14020"/>
    </source>
</evidence>
<evidence type="ECO:0000313" key="5">
    <source>
        <dbReference type="Proteomes" id="UP000319349"/>
    </source>
</evidence>
<feature type="transmembrane region" description="Helical" evidence="2">
    <location>
        <begin position="128"/>
        <end position="146"/>
    </location>
</feature>
<dbReference type="EMBL" id="CP038228">
    <property type="protein sequence ID" value="QDI04255.1"/>
    <property type="molecule type" value="Genomic_DNA"/>
</dbReference>
<evidence type="ECO:0000313" key="4">
    <source>
        <dbReference type="EMBL" id="QDI04255.1"/>
    </source>
</evidence>
<evidence type="ECO:0000256" key="1">
    <source>
        <dbReference type="SAM" id="MobiDB-lite"/>
    </source>
</evidence>
<feature type="region of interest" description="Disordered" evidence="1">
    <location>
        <begin position="58"/>
        <end position="98"/>
    </location>
</feature>
<sequence>MGLYLRKSIRVGPLRFNLSKGGVGVSAGFKGFRVGTGPRGNYVHMGAGGIYYRATIPAGSPSSSPSSPRGPARPAFGAPPYPAHTKQPPDFSHTHGPMVEIDSANATTIVDSSSQALLEELNAKKQKWRIWPGVAVVSALVLLIAASNEAPNWALVMLTALGIGVIIAARQKDQLRKTVVLMYELDESMEKSLEALHAGANALASASATWHVSSHAKVLDRKYHAGAGTVVERKLTRFVSAPPPFVQTNIQTIAVNVGTQTLHFFPDRVLIYDANGVGAVSYQGLQVLVSSTRFIEDGGVPRDATVIDRTWRYVNKKGGPDRRFKDNREIPVCQYEEVALRSDTGLNELLQVSRLGSAAAFASAIATLGRVMPKEVVRLAAGAS</sequence>
<dbReference type="AlphaFoldDB" id="A0A514EE59"/>
<keyword evidence="2" id="KW-1133">Transmembrane helix</keyword>